<reference evidence="2 3" key="1">
    <citation type="submission" date="2023-05" db="EMBL/GenBank/DDBJ databases">
        <title>Sedimentitalea sp. nov. JM2-8.</title>
        <authorList>
            <person name="Huang J."/>
        </authorList>
    </citation>
    <scope>NUCLEOTIDE SEQUENCE [LARGE SCALE GENOMIC DNA]</scope>
    <source>
        <strain evidence="2 3">JM2-8</strain>
    </source>
</reference>
<dbReference type="CDD" id="cd03024">
    <property type="entry name" value="DsbA_FrnE"/>
    <property type="match status" value="1"/>
</dbReference>
<accession>A0ABT7FKZ2</accession>
<evidence type="ECO:0000259" key="1">
    <source>
        <dbReference type="Pfam" id="PF01323"/>
    </source>
</evidence>
<dbReference type="PANTHER" id="PTHR13887:SF41">
    <property type="entry name" value="THIOREDOXIN SUPERFAMILY PROTEIN"/>
    <property type="match status" value="1"/>
</dbReference>
<proteinExistence type="predicted"/>
<protein>
    <submittedName>
        <fullName evidence="2">DsbA family oxidoreductase</fullName>
    </submittedName>
</protein>
<dbReference type="Pfam" id="PF01323">
    <property type="entry name" value="DSBA"/>
    <property type="match status" value="1"/>
</dbReference>
<name>A0ABT7FKZ2_9RHOB</name>
<sequence length="219" mass="23819">MQSPADPPSVQIDIVSDVVCPWCIVGYKQVERALAQSGLAAYVRWHPFELNPDMADAGENLREHLAGKYDVTPEQSAMARDRLTSLGARLGFAFRWDDDKRIVNTFGVHQLLDWAAGHGLQHPLKLALFAAYFSEGQNVSDREVLVSVAASVGLDGDAARAVVTTGSHAEEVRRKQAFWTGNGISGVPTMVFGGKYLLTGAQGIDTYAEVLRQCRSDTA</sequence>
<dbReference type="Proteomes" id="UP001227126">
    <property type="component" value="Unassembled WGS sequence"/>
</dbReference>
<dbReference type="SUPFAM" id="SSF52833">
    <property type="entry name" value="Thioredoxin-like"/>
    <property type="match status" value="1"/>
</dbReference>
<dbReference type="PANTHER" id="PTHR13887">
    <property type="entry name" value="GLUTATHIONE S-TRANSFERASE KAPPA"/>
    <property type="match status" value="1"/>
</dbReference>
<dbReference type="InterPro" id="IPR036249">
    <property type="entry name" value="Thioredoxin-like_sf"/>
</dbReference>
<dbReference type="InterPro" id="IPR001853">
    <property type="entry name" value="DSBA-like_thioredoxin_dom"/>
</dbReference>
<comment type="caution">
    <text evidence="2">The sequence shown here is derived from an EMBL/GenBank/DDBJ whole genome shotgun (WGS) entry which is preliminary data.</text>
</comment>
<dbReference type="Gene3D" id="3.40.30.10">
    <property type="entry name" value="Glutaredoxin"/>
    <property type="match status" value="1"/>
</dbReference>
<dbReference type="EMBL" id="JASNJE010000048">
    <property type="protein sequence ID" value="MDK3075733.1"/>
    <property type="molecule type" value="Genomic_DNA"/>
</dbReference>
<evidence type="ECO:0000313" key="3">
    <source>
        <dbReference type="Proteomes" id="UP001227126"/>
    </source>
</evidence>
<evidence type="ECO:0000313" key="2">
    <source>
        <dbReference type="EMBL" id="MDK3075733.1"/>
    </source>
</evidence>
<feature type="domain" description="DSBA-like thioredoxin" evidence="1">
    <location>
        <begin position="11"/>
        <end position="211"/>
    </location>
</feature>
<gene>
    <name evidence="2" type="ORF">QO034_21950</name>
</gene>
<organism evidence="2 3">
    <name type="scientific">Sedimentitalea xiamensis</name>
    <dbReference type="NCBI Taxonomy" id="3050037"/>
    <lineage>
        <taxon>Bacteria</taxon>
        <taxon>Pseudomonadati</taxon>
        <taxon>Pseudomonadota</taxon>
        <taxon>Alphaproteobacteria</taxon>
        <taxon>Rhodobacterales</taxon>
        <taxon>Paracoccaceae</taxon>
        <taxon>Sedimentitalea</taxon>
    </lineage>
</organism>
<dbReference type="RefSeq" id="WP_284487652.1">
    <property type="nucleotide sequence ID" value="NZ_JASNJE010000048.1"/>
</dbReference>
<keyword evidence="3" id="KW-1185">Reference proteome</keyword>